<gene>
    <name evidence="8" type="ORF">SAMN05192580_3217</name>
</gene>
<dbReference type="SUPFAM" id="SSF103473">
    <property type="entry name" value="MFS general substrate transporter"/>
    <property type="match status" value="1"/>
</dbReference>
<feature type="transmembrane region" description="Helical" evidence="6">
    <location>
        <begin position="190"/>
        <end position="211"/>
    </location>
</feature>
<keyword evidence="9" id="KW-1185">Reference proteome</keyword>
<dbReference type="InterPro" id="IPR036259">
    <property type="entry name" value="MFS_trans_sf"/>
</dbReference>
<dbReference type="RefSeq" id="WP_093316106.1">
    <property type="nucleotide sequence ID" value="NZ_FOZG01000003.1"/>
</dbReference>
<evidence type="ECO:0000256" key="1">
    <source>
        <dbReference type="ARBA" id="ARBA00004141"/>
    </source>
</evidence>
<feature type="transmembrane region" description="Helical" evidence="6">
    <location>
        <begin position="245"/>
        <end position="265"/>
    </location>
</feature>
<keyword evidence="2" id="KW-0813">Transport</keyword>
<keyword evidence="5 6" id="KW-0472">Membrane</keyword>
<dbReference type="InterPro" id="IPR005829">
    <property type="entry name" value="Sugar_transporter_CS"/>
</dbReference>
<dbReference type="PANTHER" id="PTHR23505:SF79">
    <property type="entry name" value="PROTEIN SPINSTER"/>
    <property type="match status" value="1"/>
</dbReference>
<dbReference type="PROSITE" id="PS00216">
    <property type="entry name" value="SUGAR_TRANSPORT_1"/>
    <property type="match status" value="1"/>
</dbReference>
<sequence>MAAAPAGAERASSPGWRGPRFALAVFLVAYILSFADRQILSLMVDPIRRDLGISNVQMGLLQGFAFALLYAVAGVPLGMLADRVGRKWLIAAGVVVWSLATGACALAGTFAHLFVARAFVGLGEATLSPAAHSFLSDAFPPARLARAMSIYTLGITIGGGMALMIGGSVIEAVSASGSVILAVIGALRGWQATFLIVAAPGFLVLALVAAVREPARRRPVVNGGPTRVGSLGATLAWLWQERRSFFAIYASSVALGIMGYGMSAWYPSLLIRTHGMGAGEAGRALGVVLLVCGSAGTLFGGRFAERLTLRGHADANLRTVAMLAAAVTLPAVAAPLMPLPLAVLALFAVATFLFNGYFGCSVAAIQLATPPGVRATNAALFLLANSLVGLSIGAAIIPTLDQTLFGNTGRIGPALSITALFAGVLAMASALSGLRAYGSLVNRLNPQIKS</sequence>
<feature type="transmembrane region" description="Helical" evidence="6">
    <location>
        <begin position="411"/>
        <end position="434"/>
    </location>
</feature>
<evidence type="ECO:0000256" key="5">
    <source>
        <dbReference type="ARBA" id="ARBA00023136"/>
    </source>
</evidence>
<protein>
    <submittedName>
        <fullName evidence="8">Sugar phosphate permease</fullName>
    </submittedName>
</protein>
<feature type="transmembrane region" description="Helical" evidence="6">
    <location>
        <begin position="343"/>
        <end position="367"/>
    </location>
</feature>
<dbReference type="OrthoDB" id="7400989at2"/>
<dbReference type="InterPro" id="IPR020846">
    <property type="entry name" value="MFS_dom"/>
</dbReference>
<feature type="transmembrane region" description="Helical" evidence="6">
    <location>
        <begin position="147"/>
        <end position="170"/>
    </location>
</feature>
<dbReference type="Gene3D" id="1.20.1250.20">
    <property type="entry name" value="MFS general substrate transporter like domains"/>
    <property type="match status" value="1"/>
</dbReference>
<evidence type="ECO:0000313" key="8">
    <source>
        <dbReference type="EMBL" id="SFS09080.1"/>
    </source>
</evidence>
<evidence type="ECO:0000256" key="2">
    <source>
        <dbReference type="ARBA" id="ARBA00022448"/>
    </source>
</evidence>
<feature type="transmembrane region" description="Helical" evidence="6">
    <location>
        <begin position="21"/>
        <end position="40"/>
    </location>
</feature>
<feature type="transmembrane region" description="Helical" evidence="6">
    <location>
        <begin position="379"/>
        <end position="399"/>
    </location>
</feature>
<dbReference type="InterPro" id="IPR044770">
    <property type="entry name" value="MFS_spinster-like"/>
</dbReference>
<name>A0A1I6M060_9SPHN</name>
<dbReference type="STRING" id="1166337.SAMN05192580_3217"/>
<dbReference type="Proteomes" id="UP000198824">
    <property type="component" value="Unassembled WGS sequence"/>
</dbReference>
<evidence type="ECO:0000313" key="9">
    <source>
        <dbReference type="Proteomes" id="UP000198824"/>
    </source>
</evidence>
<dbReference type="EMBL" id="FOZG01000003">
    <property type="protein sequence ID" value="SFS09080.1"/>
    <property type="molecule type" value="Genomic_DNA"/>
</dbReference>
<dbReference type="GO" id="GO:0016020">
    <property type="term" value="C:membrane"/>
    <property type="evidence" value="ECO:0007669"/>
    <property type="project" value="UniProtKB-SubCell"/>
</dbReference>
<accession>A0A1I6M060</accession>
<dbReference type="GO" id="GO:0022857">
    <property type="term" value="F:transmembrane transporter activity"/>
    <property type="evidence" value="ECO:0007669"/>
    <property type="project" value="InterPro"/>
</dbReference>
<dbReference type="PANTHER" id="PTHR23505">
    <property type="entry name" value="SPINSTER"/>
    <property type="match status" value="1"/>
</dbReference>
<keyword evidence="3 6" id="KW-0812">Transmembrane</keyword>
<evidence type="ECO:0000259" key="7">
    <source>
        <dbReference type="PROSITE" id="PS50850"/>
    </source>
</evidence>
<keyword evidence="4 6" id="KW-1133">Transmembrane helix</keyword>
<reference evidence="8 9" key="1">
    <citation type="submission" date="2016-10" db="EMBL/GenBank/DDBJ databases">
        <authorList>
            <person name="de Groot N.N."/>
        </authorList>
    </citation>
    <scope>NUCLEOTIDE SEQUENCE [LARGE SCALE GENOMIC DNA]</scope>
    <source>
        <strain evidence="8 9">S5-249</strain>
    </source>
</reference>
<evidence type="ECO:0000256" key="4">
    <source>
        <dbReference type="ARBA" id="ARBA00022989"/>
    </source>
</evidence>
<comment type="subcellular location">
    <subcellularLocation>
        <location evidence="1">Membrane</location>
        <topology evidence="1">Multi-pass membrane protein</topology>
    </subcellularLocation>
</comment>
<feature type="transmembrane region" description="Helical" evidence="6">
    <location>
        <begin position="60"/>
        <end position="81"/>
    </location>
</feature>
<feature type="domain" description="Major facilitator superfamily (MFS) profile" evidence="7">
    <location>
        <begin position="22"/>
        <end position="441"/>
    </location>
</feature>
<dbReference type="Pfam" id="PF07690">
    <property type="entry name" value="MFS_1"/>
    <property type="match status" value="1"/>
</dbReference>
<dbReference type="InterPro" id="IPR011701">
    <property type="entry name" value="MFS"/>
</dbReference>
<dbReference type="PROSITE" id="PS50850">
    <property type="entry name" value="MFS"/>
    <property type="match status" value="1"/>
</dbReference>
<feature type="transmembrane region" description="Helical" evidence="6">
    <location>
        <begin position="316"/>
        <end position="337"/>
    </location>
</feature>
<feature type="transmembrane region" description="Helical" evidence="6">
    <location>
        <begin position="114"/>
        <end position="135"/>
    </location>
</feature>
<dbReference type="AlphaFoldDB" id="A0A1I6M060"/>
<evidence type="ECO:0000256" key="3">
    <source>
        <dbReference type="ARBA" id="ARBA00022692"/>
    </source>
</evidence>
<dbReference type="CDD" id="cd17328">
    <property type="entry name" value="MFS_spinster_like"/>
    <property type="match status" value="1"/>
</dbReference>
<feature type="transmembrane region" description="Helical" evidence="6">
    <location>
        <begin position="285"/>
        <end position="304"/>
    </location>
</feature>
<evidence type="ECO:0000256" key="6">
    <source>
        <dbReference type="SAM" id="Phobius"/>
    </source>
</evidence>
<proteinExistence type="predicted"/>
<feature type="transmembrane region" description="Helical" evidence="6">
    <location>
        <begin position="88"/>
        <end position="108"/>
    </location>
</feature>
<organism evidence="8 9">
    <name type="scientific">Sphingomonas jatrophae</name>
    <dbReference type="NCBI Taxonomy" id="1166337"/>
    <lineage>
        <taxon>Bacteria</taxon>
        <taxon>Pseudomonadati</taxon>
        <taxon>Pseudomonadota</taxon>
        <taxon>Alphaproteobacteria</taxon>
        <taxon>Sphingomonadales</taxon>
        <taxon>Sphingomonadaceae</taxon>
        <taxon>Sphingomonas</taxon>
    </lineage>
</organism>